<gene>
    <name evidence="1" type="ORF">BpHYR1_022929</name>
</gene>
<keyword evidence="2" id="KW-1185">Reference proteome</keyword>
<organism evidence="1 2">
    <name type="scientific">Brachionus plicatilis</name>
    <name type="common">Marine rotifer</name>
    <name type="synonym">Brachionus muelleri</name>
    <dbReference type="NCBI Taxonomy" id="10195"/>
    <lineage>
        <taxon>Eukaryota</taxon>
        <taxon>Metazoa</taxon>
        <taxon>Spiralia</taxon>
        <taxon>Gnathifera</taxon>
        <taxon>Rotifera</taxon>
        <taxon>Eurotatoria</taxon>
        <taxon>Monogononta</taxon>
        <taxon>Pseudotrocha</taxon>
        <taxon>Ploima</taxon>
        <taxon>Brachionidae</taxon>
        <taxon>Brachionus</taxon>
    </lineage>
</organism>
<name>A0A3M7PF45_BRAPC</name>
<dbReference type="Proteomes" id="UP000276133">
    <property type="component" value="Unassembled WGS sequence"/>
</dbReference>
<dbReference type="AlphaFoldDB" id="A0A3M7PF45"/>
<dbReference type="EMBL" id="REGN01011483">
    <property type="protein sequence ID" value="RMZ97324.1"/>
    <property type="molecule type" value="Genomic_DNA"/>
</dbReference>
<protein>
    <submittedName>
        <fullName evidence="1">Uncharacterized protein</fullName>
    </submittedName>
</protein>
<sequence>MENRARNPKSRPKKRHLEFYDQRNQIKNMSKKFSFDRFHKLKYLDNNPILLINCIIKLKNKITVLIKTQRQRSGRSKSVMSCRPTELSGLGYLNKIV</sequence>
<evidence type="ECO:0000313" key="2">
    <source>
        <dbReference type="Proteomes" id="UP000276133"/>
    </source>
</evidence>
<accession>A0A3M7PF45</accession>
<proteinExistence type="predicted"/>
<reference evidence="1 2" key="1">
    <citation type="journal article" date="2018" name="Sci. Rep.">
        <title>Genomic signatures of local adaptation to the degree of environmental predictability in rotifers.</title>
        <authorList>
            <person name="Franch-Gras L."/>
            <person name="Hahn C."/>
            <person name="Garcia-Roger E.M."/>
            <person name="Carmona M.J."/>
            <person name="Serra M."/>
            <person name="Gomez A."/>
        </authorList>
    </citation>
    <scope>NUCLEOTIDE SEQUENCE [LARGE SCALE GENOMIC DNA]</scope>
    <source>
        <strain evidence="1">HYR1</strain>
    </source>
</reference>
<evidence type="ECO:0000313" key="1">
    <source>
        <dbReference type="EMBL" id="RMZ97324.1"/>
    </source>
</evidence>
<comment type="caution">
    <text evidence="1">The sequence shown here is derived from an EMBL/GenBank/DDBJ whole genome shotgun (WGS) entry which is preliminary data.</text>
</comment>